<keyword evidence="1" id="KW-1133">Transmembrane helix</keyword>
<gene>
    <name evidence="3" type="ORF">PARMNEM_LOCUS20271</name>
</gene>
<accession>A0AAV1M4X4</accession>
<evidence type="ECO:0000313" key="4">
    <source>
        <dbReference type="Proteomes" id="UP001314205"/>
    </source>
</evidence>
<feature type="transmembrane region" description="Helical" evidence="1">
    <location>
        <begin position="71"/>
        <end position="98"/>
    </location>
</feature>
<evidence type="ECO:0000256" key="1">
    <source>
        <dbReference type="SAM" id="Phobius"/>
    </source>
</evidence>
<evidence type="ECO:0000256" key="2">
    <source>
        <dbReference type="SAM" id="SignalP"/>
    </source>
</evidence>
<keyword evidence="4" id="KW-1185">Reference proteome</keyword>
<comment type="caution">
    <text evidence="3">The sequence shown here is derived from an EMBL/GenBank/DDBJ whole genome shotgun (WGS) entry which is preliminary data.</text>
</comment>
<keyword evidence="1" id="KW-0812">Transmembrane</keyword>
<evidence type="ECO:0000313" key="3">
    <source>
        <dbReference type="EMBL" id="CAK1601672.1"/>
    </source>
</evidence>
<feature type="chain" id="PRO_5043617707" evidence="2">
    <location>
        <begin position="24"/>
        <end position="114"/>
    </location>
</feature>
<dbReference type="AlphaFoldDB" id="A0AAV1M4X4"/>
<protein>
    <submittedName>
        <fullName evidence="3">Uncharacterized protein</fullName>
    </submittedName>
</protein>
<reference evidence="3 4" key="1">
    <citation type="submission" date="2023-11" db="EMBL/GenBank/DDBJ databases">
        <authorList>
            <person name="Hedman E."/>
            <person name="Englund M."/>
            <person name="Stromberg M."/>
            <person name="Nyberg Akerstrom W."/>
            <person name="Nylinder S."/>
            <person name="Jareborg N."/>
            <person name="Kallberg Y."/>
            <person name="Kronander E."/>
        </authorList>
    </citation>
    <scope>NUCLEOTIDE SEQUENCE [LARGE SCALE GENOMIC DNA]</scope>
</reference>
<name>A0AAV1M4X4_9NEOP</name>
<dbReference type="EMBL" id="CAVLGL010000137">
    <property type="protein sequence ID" value="CAK1601672.1"/>
    <property type="molecule type" value="Genomic_DNA"/>
</dbReference>
<keyword evidence="2" id="KW-0732">Signal</keyword>
<keyword evidence="1" id="KW-0472">Membrane</keyword>
<sequence>MIRAFIRLSLAILVLNLILPCDGLRGYGNRGYHGERYGSKGYNDPPPKTYAGASTGIPGQSSTRRGLGLSAWGIVTLVVSFILAVVGLYYFSICYPVICQKNRKYDMIGLTNVV</sequence>
<dbReference type="Proteomes" id="UP001314205">
    <property type="component" value="Unassembled WGS sequence"/>
</dbReference>
<feature type="signal peptide" evidence="2">
    <location>
        <begin position="1"/>
        <end position="23"/>
    </location>
</feature>
<proteinExistence type="predicted"/>
<organism evidence="3 4">
    <name type="scientific">Parnassius mnemosyne</name>
    <name type="common">clouded apollo</name>
    <dbReference type="NCBI Taxonomy" id="213953"/>
    <lineage>
        <taxon>Eukaryota</taxon>
        <taxon>Metazoa</taxon>
        <taxon>Ecdysozoa</taxon>
        <taxon>Arthropoda</taxon>
        <taxon>Hexapoda</taxon>
        <taxon>Insecta</taxon>
        <taxon>Pterygota</taxon>
        <taxon>Neoptera</taxon>
        <taxon>Endopterygota</taxon>
        <taxon>Lepidoptera</taxon>
        <taxon>Glossata</taxon>
        <taxon>Ditrysia</taxon>
        <taxon>Papilionoidea</taxon>
        <taxon>Papilionidae</taxon>
        <taxon>Parnassiinae</taxon>
        <taxon>Parnassini</taxon>
        <taxon>Parnassius</taxon>
        <taxon>Driopa</taxon>
    </lineage>
</organism>